<name>A0A402CZ20_9BACT</name>
<dbReference type="OrthoDB" id="9792985at2"/>
<proteinExistence type="predicted"/>
<evidence type="ECO:0000256" key="9">
    <source>
        <dbReference type="ARBA" id="ARBA00022842"/>
    </source>
</evidence>
<evidence type="ECO:0000256" key="8">
    <source>
        <dbReference type="ARBA" id="ARBA00022840"/>
    </source>
</evidence>
<organism evidence="11 12">
    <name type="scientific">Capsulimonas corticalis</name>
    <dbReference type="NCBI Taxonomy" id="2219043"/>
    <lineage>
        <taxon>Bacteria</taxon>
        <taxon>Bacillati</taxon>
        <taxon>Armatimonadota</taxon>
        <taxon>Armatimonadia</taxon>
        <taxon>Capsulimonadales</taxon>
        <taxon>Capsulimonadaceae</taxon>
        <taxon>Capsulimonas</taxon>
    </lineage>
</organism>
<dbReference type="GO" id="GO:0042410">
    <property type="term" value="F:6-carboxyhexanoate-CoA ligase activity"/>
    <property type="evidence" value="ECO:0007669"/>
    <property type="project" value="UniProtKB-EC"/>
</dbReference>
<evidence type="ECO:0000256" key="10">
    <source>
        <dbReference type="ARBA" id="ARBA00049553"/>
    </source>
</evidence>
<sequence>MSGEILYSVRMRAALGGAHEDGGAHLSGAERLVFASETEAAAAALIARALSRGVPPDFVRLTVERVDAVALARVPVLPLTTIPAPDPTQARRVAEGLLRDAGVSPSAVACAFHSLQNGFGAENASLRGAAIFDLLTGDRLDPPTARGVRATHFDYAPGARDAVAARLAARGLTHFRTLDALAVATKVLWSGARAELCWSDEPEYVAGYVAAPACGYTRFPYFKPTGARGGRVFFVDRDRWEDVRDCLERAPVWVEA</sequence>
<dbReference type="GO" id="GO:0005524">
    <property type="term" value="F:ATP binding"/>
    <property type="evidence" value="ECO:0007669"/>
    <property type="project" value="UniProtKB-KW"/>
</dbReference>
<comment type="catalytic activity">
    <reaction evidence="10">
        <text>heptanedioate + ATP + CoA = 6-carboxyhexanoyl-CoA + AMP + diphosphate</text>
        <dbReference type="Rhea" id="RHEA:14781"/>
        <dbReference type="ChEBI" id="CHEBI:30616"/>
        <dbReference type="ChEBI" id="CHEBI:33019"/>
        <dbReference type="ChEBI" id="CHEBI:36165"/>
        <dbReference type="ChEBI" id="CHEBI:57287"/>
        <dbReference type="ChEBI" id="CHEBI:57360"/>
        <dbReference type="ChEBI" id="CHEBI:456215"/>
        <dbReference type="EC" id="6.2.1.14"/>
    </reaction>
</comment>
<dbReference type="EMBL" id="AP025739">
    <property type="protein sequence ID" value="BDI29593.1"/>
    <property type="molecule type" value="Genomic_DNA"/>
</dbReference>
<evidence type="ECO:0000313" key="11">
    <source>
        <dbReference type="EMBL" id="BDI29593.1"/>
    </source>
</evidence>
<evidence type="ECO:0000256" key="4">
    <source>
        <dbReference type="ARBA" id="ARBA00012984"/>
    </source>
</evidence>
<evidence type="ECO:0000256" key="3">
    <source>
        <dbReference type="ARBA" id="ARBA00011738"/>
    </source>
</evidence>
<dbReference type="Pfam" id="PF03744">
    <property type="entry name" value="BioW"/>
    <property type="match status" value="1"/>
</dbReference>
<reference evidence="11 12" key="1">
    <citation type="journal article" date="2019" name="Int. J. Syst. Evol. Microbiol.">
        <title>Capsulimonas corticalis gen. nov., sp. nov., an aerobic capsulated bacterium, of a novel bacterial order, Capsulimonadales ord. nov., of the class Armatimonadia of the phylum Armatimonadetes.</title>
        <authorList>
            <person name="Li J."/>
            <person name="Kudo C."/>
            <person name="Tonouchi A."/>
        </authorList>
    </citation>
    <scope>NUCLEOTIDE SEQUENCE [LARGE SCALE GENOMIC DNA]</scope>
    <source>
        <strain evidence="11 12">AX-7</strain>
    </source>
</reference>
<comment type="pathway">
    <text evidence="2">Metabolic intermediate metabolism; pimeloyl-CoA biosynthesis; pimeloyl-CoA from pimelate: step 1/1.</text>
</comment>
<evidence type="ECO:0000256" key="7">
    <source>
        <dbReference type="ARBA" id="ARBA00022756"/>
    </source>
</evidence>
<keyword evidence="5 11" id="KW-0436">Ligase</keyword>
<evidence type="ECO:0000256" key="1">
    <source>
        <dbReference type="ARBA" id="ARBA00001946"/>
    </source>
</evidence>
<keyword evidence="9" id="KW-0460">Magnesium</keyword>
<keyword evidence="7" id="KW-0093">Biotin biosynthesis</keyword>
<dbReference type="EC" id="6.2.1.14" evidence="4"/>
<comment type="subunit">
    <text evidence="3">Homodimer.</text>
</comment>
<dbReference type="InterPro" id="IPR005499">
    <property type="entry name" value="BioW"/>
</dbReference>
<accession>A0A402CZ20</accession>
<dbReference type="RefSeq" id="WP_125206080.1">
    <property type="nucleotide sequence ID" value="NZ_AP025739.1"/>
</dbReference>
<dbReference type="GO" id="GO:0009102">
    <property type="term" value="P:biotin biosynthetic process"/>
    <property type="evidence" value="ECO:0007669"/>
    <property type="project" value="UniProtKB-KW"/>
</dbReference>
<evidence type="ECO:0000256" key="6">
    <source>
        <dbReference type="ARBA" id="ARBA00022741"/>
    </source>
</evidence>
<comment type="cofactor">
    <cofactor evidence="1">
        <name>Mg(2+)</name>
        <dbReference type="ChEBI" id="CHEBI:18420"/>
    </cofactor>
</comment>
<evidence type="ECO:0000256" key="5">
    <source>
        <dbReference type="ARBA" id="ARBA00022598"/>
    </source>
</evidence>
<keyword evidence="12" id="KW-1185">Reference proteome</keyword>
<gene>
    <name evidence="11" type="primary">bioW</name>
    <name evidence="11" type="ORF">CCAX7_16440</name>
</gene>
<dbReference type="FunCoup" id="A0A402CZ20">
    <property type="interactions" value="88"/>
</dbReference>
<evidence type="ECO:0000313" key="12">
    <source>
        <dbReference type="Proteomes" id="UP000287394"/>
    </source>
</evidence>
<dbReference type="AlphaFoldDB" id="A0A402CZ20"/>
<evidence type="ECO:0000256" key="2">
    <source>
        <dbReference type="ARBA" id="ARBA00005075"/>
    </source>
</evidence>
<protein>
    <recommendedName>
        <fullName evidence="4">6-carboxyhexanoate--CoA ligase</fullName>
        <ecNumber evidence="4">6.2.1.14</ecNumber>
    </recommendedName>
</protein>
<dbReference type="Proteomes" id="UP000287394">
    <property type="component" value="Chromosome"/>
</dbReference>
<keyword evidence="8" id="KW-0067">ATP-binding</keyword>
<dbReference type="KEGG" id="ccot:CCAX7_16440"/>
<keyword evidence="6" id="KW-0547">Nucleotide-binding</keyword>